<feature type="region of interest" description="Disordered" evidence="1">
    <location>
        <begin position="164"/>
        <end position="545"/>
    </location>
</feature>
<evidence type="ECO:0000313" key="3">
    <source>
        <dbReference type="WBParaSite" id="HCON_00188040-00001"/>
    </source>
</evidence>
<feature type="region of interest" description="Disordered" evidence="1">
    <location>
        <begin position="660"/>
        <end position="682"/>
    </location>
</feature>
<feature type="region of interest" description="Disordered" evidence="1">
    <location>
        <begin position="1"/>
        <end position="24"/>
    </location>
</feature>
<feature type="compositionally biased region" description="Basic residues" evidence="1">
    <location>
        <begin position="266"/>
        <end position="277"/>
    </location>
</feature>
<feature type="compositionally biased region" description="Basic and acidic residues" evidence="1">
    <location>
        <begin position="434"/>
        <end position="448"/>
    </location>
</feature>
<feature type="compositionally biased region" description="Basic and acidic residues" evidence="1">
    <location>
        <begin position="324"/>
        <end position="335"/>
    </location>
</feature>
<proteinExistence type="predicted"/>
<feature type="compositionally biased region" description="Basic residues" evidence="1">
    <location>
        <begin position="385"/>
        <end position="394"/>
    </location>
</feature>
<organism evidence="2 3">
    <name type="scientific">Haemonchus contortus</name>
    <name type="common">Barber pole worm</name>
    <dbReference type="NCBI Taxonomy" id="6289"/>
    <lineage>
        <taxon>Eukaryota</taxon>
        <taxon>Metazoa</taxon>
        <taxon>Ecdysozoa</taxon>
        <taxon>Nematoda</taxon>
        <taxon>Chromadorea</taxon>
        <taxon>Rhabditida</taxon>
        <taxon>Rhabditina</taxon>
        <taxon>Rhabditomorpha</taxon>
        <taxon>Strongyloidea</taxon>
        <taxon>Trichostrongylidae</taxon>
        <taxon>Haemonchus</taxon>
    </lineage>
</organism>
<feature type="compositionally biased region" description="Low complexity" evidence="1">
    <location>
        <begin position="190"/>
        <end position="209"/>
    </location>
</feature>
<dbReference type="OrthoDB" id="5411773at2759"/>
<feature type="compositionally biased region" description="Basic and acidic residues" evidence="1">
    <location>
        <begin position="471"/>
        <end position="502"/>
    </location>
</feature>
<reference evidence="3" key="1">
    <citation type="submission" date="2020-12" db="UniProtKB">
        <authorList>
            <consortium name="WormBaseParasite"/>
        </authorList>
    </citation>
    <scope>IDENTIFICATION</scope>
    <source>
        <strain evidence="3">MHco3</strain>
    </source>
</reference>
<feature type="compositionally biased region" description="Basic and acidic residues" evidence="1">
    <location>
        <begin position="352"/>
        <end position="361"/>
    </location>
</feature>
<feature type="compositionally biased region" description="Basic residues" evidence="1">
    <location>
        <begin position="173"/>
        <end position="189"/>
    </location>
</feature>
<name>A0A7I5EEW5_HAECO</name>
<protein>
    <submittedName>
        <fullName evidence="3">Protein kinase domain-containing protein</fullName>
    </submittedName>
</protein>
<feature type="region of interest" description="Disordered" evidence="1">
    <location>
        <begin position="733"/>
        <end position="757"/>
    </location>
</feature>
<sequence length="772" mass="86913">MPQANKTANSKKTKPSTPHVVSGELDERTAKIEEMMENCKISLDGLIERDDKTRKENEFGKIKNLNERTMKEKLNISADDLKFCNELYGKLSKFYTAKEPSGKDEGQQGNLIDPNVPPVEDDANEGADHIAVTTTVNLKKKDAKAPSFASFGKDKWLRSEGIKIAKEQAVAKPGKKARRSSLKSVKRKFSSPPAKGSSSSKKKSATGPGEVKSRKNTLENHSDKNECIHEIEESMDQGAEMSKEDSHSDSSSDENEPGFKSPKLSRAPKKGQKRPKSSGKDIHGIERSEGQGTETSGEDNHSDSSSDVDENEPKFGSLKLSRTPMKEQERSENFAKVRRRLSYDSLDEMECEGQRSKTQENRKRRVRFADESPDENEDECSQRSPNHRVGRAKIPRLTVRRPSSESPRRHDRRYCPQSPPKQEQLETAGRKRGINRDDSPDTPGHEHPLQSPLPGNLHSKVSEVANGKKISAKDSARGRFGSAEKTRVFHRDDSPDVRERGYALRSPSLGSGQKSPKGNSSEGTPGQHSRSYSSPLSPIRERSERVTRARALYRELTEDDTENFESKCRRLMLIQEEIRSLKQQMLSGDGQGETYVRVIEPTPTKKRLERAKLEFKSEWDKLLFDEKHKLNQYMKYDYSISEFVLEYPMTWQVRRFERPQNPRTRKADDEEMEVDLGSPPAKIPRTRAAAEGSVAIQNNIEALARAPEGVQQNIEALSEVPEAIQKINEVTPVKRGNRGNGEVNRMEEPVPARRDNSDRAAVVYAQTPITLA</sequence>
<keyword evidence="2" id="KW-1185">Reference proteome</keyword>
<dbReference type="Proteomes" id="UP000025227">
    <property type="component" value="Unplaced"/>
</dbReference>
<feature type="compositionally biased region" description="Basic and acidic residues" evidence="1">
    <location>
        <begin position="744"/>
        <end position="757"/>
    </location>
</feature>
<feature type="compositionally biased region" description="Basic and acidic residues" evidence="1">
    <location>
        <begin position="241"/>
        <end position="250"/>
    </location>
</feature>
<feature type="region of interest" description="Disordered" evidence="1">
    <location>
        <begin position="97"/>
        <end position="123"/>
    </location>
</feature>
<evidence type="ECO:0000313" key="2">
    <source>
        <dbReference type="Proteomes" id="UP000025227"/>
    </source>
</evidence>
<evidence type="ECO:0000256" key="1">
    <source>
        <dbReference type="SAM" id="MobiDB-lite"/>
    </source>
</evidence>
<accession>A0A7I5EEW5</accession>
<dbReference type="AlphaFoldDB" id="A0A7I5EEW5"/>
<dbReference type="WBParaSite" id="HCON_00188040-00001">
    <property type="protein sequence ID" value="HCON_00188040-00001"/>
    <property type="gene ID" value="HCON_00188040"/>
</dbReference>
<feature type="compositionally biased region" description="Basic and acidic residues" evidence="1">
    <location>
        <begin position="211"/>
        <end position="232"/>
    </location>
</feature>
<feature type="compositionally biased region" description="Polar residues" evidence="1">
    <location>
        <begin position="508"/>
        <end position="536"/>
    </location>
</feature>
<feature type="compositionally biased region" description="Basic and acidic residues" evidence="1">
    <location>
        <begin position="278"/>
        <end position="289"/>
    </location>
</feature>